<feature type="compositionally biased region" description="Low complexity" evidence="14">
    <location>
        <begin position="174"/>
        <end position="184"/>
    </location>
</feature>
<feature type="compositionally biased region" description="Polar residues" evidence="14">
    <location>
        <begin position="333"/>
        <end position="343"/>
    </location>
</feature>
<dbReference type="Gene3D" id="1.20.920.10">
    <property type="entry name" value="Bromodomain-like"/>
    <property type="match status" value="1"/>
</dbReference>
<dbReference type="SMART" id="SM00570">
    <property type="entry name" value="AWS"/>
    <property type="match status" value="1"/>
</dbReference>
<dbReference type="SMART" id="SM00439">
    <property type="entry name" value="BAH"/>
    <property type="match status" value="1"/>
</dbReference>
<comment type="subcellular location">
    <subcellularLocation>
        <location evidence="2">Chromosome</location>
    </subcellularLocation>
    <subcellularLocation>
        <location evidence="1">Nucleus</location>
    </subcellularLocation>
</comment>
<dbReference type="GO" id="GO:0005694">
    <property type="term" value="C:chromosome"/>
    <property type="evidence" value="ECO:0007669"/>
    <property type="project" value="UniProtKB-SubCell"/>
</dbReference>
<dbReference type="GO" id="GO:0008270">
    <property type="term" value="F:zinc ion binding"/>
    <property type="evidence" value="ECO:0007669"/>
    <property type="project" value="UniProtKB-KW"/>
</dbReference>
<feature type="compositionally biased region" description="Polar residues" evidence="14">
    <location>
        <begin position="464"/>
        <end position="485"/>
    </location>
</feature>
<evidence type="ECO:0000313" key="21">
    <source>
        <dbReference type="Proteomes" id="UP001168821"/>
    </source>
</evidence>
<dbReference type="EMBL" id="JALNTZ010000001">
    <property type="protein sequence ID" value="KAJ3665929.1"/>
    <property type="molecule type" value="Genomic_DNA"/>
</dbReference>
<dbReference type="Gene3D" id="2.170.270.10">
    <property type="entry name" value="SET domain"/>
    <property type="match status" value="1"/>
</dbReference>
<feature type="compositionally biased region" description="Pro residues" evidence="14">
    <location>
        <begin position="99"/>
        <end position="112"/>
    </location>
</feature>
<dbReference type="GO" id="GO:0006355">
    <property type="term" value="P:regulation of DNA-templated transcription"/>
    <property type="evidence" value="ECO:0007669"/>
    <property type="project" value="TreeGrafter"/>
</dbReference>
<evidence type="ECO:0000256" key="11">
    <source>
        <dbReference type="ARBA" id="ARBA00023117"/>
    </source>
</evidence>
<dbReference type="InterPro" id="IPR046341">
    <property type="entry name" value="SET_dom_sf"/>
</dbReference>
<dbReference type="SMART" id="SM00249">
    <property type="entry name" value="PHD"/>
    <property type="match status" value="1"/>
</dbReference>
<dbReference type="SUPFAM" id="SSF82199">
    <property type="entry name" value="SET domain"/>
    <property type="match status" value="1"/>
</dbReference>
<dbReference type="SUPFAM" id="SSF57903">
    <property type="entry name" value="FYVE/PHD zinc finger"/>
    <property type="match status" value="1"/>
</dbReference>
<feature type="region of interest" description="Disordered" evidence="14">
    <location>
        <begin position="1"/>
        <end position="277"/>
    </location>
</feature>
<dbReference type="InterPro" id="IPR001965">
    <property type="entry name" value="Znf_PHD"/>
</dbReference>
<dbReference type="InterPro" id="IPR036427">
    <property type="entry name" value="Bromodomain-like_sf"/>
</dbReference>
<feature type="compositionally biased region" description="Basic and acidic residues" evidence="14">
    <location>
        <begin position="1869"/>
        <end position="1878"/>
    </location>
</feature>
<dbReference type="SUPFAM" id="SSF47370">
    <property type="entry name" value="Bromodomain"/>
    <property type="match status" value="1"/>
</dbReference>
<comment type="caution">
    <text evidence="20">The sequence shown here is derived from an EMBL/GenBank/DDBJ whole genome shotgun (WGS) entry which is preliminary data.</text>
</comment>
<dbReference type="Pfam" id="PF01426">
    <property type="entry name" value="BAH"/>
    <property type="match status" value="1"/>
</dbReference>
<dbReference type="GO" id="GO:0003677">
    <property type="term" value="F:DNA binding"/>
    <property type="evidence" value="ECO:0007669"/>
    <property type="project" value="InterPro"/>
</dbReference>
<dbReference type="PANTHER" id="PTHR46147">
    <property type="entry name" value="HISTONE-LYSINE N-METHYLTRANSFERASE ASH1"/>
    <property type="match status" value="1"/>
</dbReference>
<keyword evidence="3" id="KW-0158">Chromosome</keyword>
<dbReference type="InterPro" id="IPR001487">
    <property type="entry name" value="Bromodomain"/>
</dbReference>
<feature type="compositionally biased region" description="Low complexity" evidence="14">
    <location>
        <begin position="402"/>
        <end position="420"/>
    </location>
</feature>
<accession>A0AA38J3B8</accession>
<feature type="region of interest" description="Disordered" evidence="14">
    <location>
        <begin position="986"/>
        <end position="1042"/>
    </location>
</feature>
<dbReference type="FunFam" id="3.30.40.10:FF:000113">
    <property type="entry name" value="Histone-lysine N-methyltransferase"/>
    <property type="match status" value="1"/>
</dbReference>
<feature type="domain" description="BAH" evidence="18">
    <location>
        <begin position="1691"/>
        <end position="1827"/>
    </location>
</feature>
<keyword evidence="12" id="KW-0539">Nucleus</keyword>
<dbReference type="InterPro" id="IPR043319">
    <property type="entry name" value="PHD_ASH1L"/>
</dbReference>
<feature type="compositionally biased region" description="Basic and acidic residues" evidence="14">
    <location>
        <begin position="435"/>
        <end position="444"/>
    </location>
</feature>
<gene>
    <name evidence="20" type="ORF">Zmor_001393</name>
</gene>
<evidence type="ECO:0000256" key="1">
    <source>
        <dbReference type="ARBA" id="ARBA00004123"/>
    </source>
</evidence>
<dbReference type="InterPro" id="IPR006560">
    <property type="entry name" value="AWS_dom"/>
</dbReference>
<feature type="compositionally biased region" description="Basic and acidic residues" evidence="14">
    <location>
        <begin position="1021"/>
        <end position="1040"/>
    </location>
</feature>
<feature type="domain" description="Post-SET" evidence="17">
    <location>
        <begin position="1322"/>
        <end position="1338"/>
    </location>
</feature>
<dbReference type="InterPro" id="IPR001025">
    <property type="entry name" value="BAH_dom"/>
</dbReference>
<sequence length="1939" mass="219570">MAGNEGTSQTELWSSVVHQPCEEPEESELPSTVDMAAFSTGLTVEPTNTSQNNDNSDSDSESELESSNSGSEGCQSSSQSDSSDSDSSTSSVESSHSPSPQPPPPTPPPPPEATEFSVTSSQTANGLRLIIASVKKTTGGSSSDEKMSENEEKTAKETAKEKPTKDKTTKDAECSSSSGSVCSSDPENDAAGHKGPVTRTSVKCAKDNVKKSVAKLRTKVPEKKDDKKNAKKEAPVSPTKTPATKPRTRQRKAKKMAASLPLSRGSTYSSTDSDSDREILASCSLQEIPEEDLAAILPDQQECDAFDFECNRVDKSSPQTGDMSGSDMELPQQAVNALIQRTTESSSESESHAPPNPSTLYANSLLQQFVAQTQMLNAPCPAIPPVSDGIKPLPLNNCETQSNTNNNNSSSNNNSSNNNNRTEGDVVKRKRGRPRKNDNHKPPVENKTQNKSLNSEYCGDPNVSPDSGIQNSPDHVSSPEPSLSPNAKVKNSKEEMKKKNASVDNKNAKSETKCDKVTKSVVNKKEISKLSVTSNKFDRLLYANTDRVLYPPRRKVGRPPLIKKGPGRPPKHKPVNNSTNTEAKPPDKVIENNKNVKKVENRPVLVAKNKIDNTKVRYTTLKNLKIMHTRHKNKIHKKYTIKIFKPITGNCDTNKPVEVDKLVTDFVQFCVIGTNKPPKENVPDILKTAKKVSKKRKTTEYTERKKKKVSVNATVNKVANLNEQRLPLKKRHYLFSDGKSNVKQTKTEETAPKEEKTSSNNNSITATTPKKRHRLEVINNKEKENPPVNKTNSSAAPTVEQPKVKPKLSLETLITELKMKRGLSNRNIVGTTSENKKNETQPEEILEAVVKVDDIMVNQEIAKSIVDINKKKMRKRRAFNRTGFPTVKKKKKKTVLPLEDSVDEVEEEKPLITCDRVPKDGEEYNKFIQRTERSDILKSEDSMSKWEVMSECDSLPQDERIEDKTDSGDVDEISLEASIERLRSRLDKKKRKRGSEKLPDNLNGYPKRRLRDVSPASSIEHFTDRRLREERASASSDEMKKNKKAPRWRKRYLVAGLFSDYFKEDDETNRIRRTENAAKSRLAYNPCEHPYGLLPPPYHCGKYLRCRKLPFQLPYDLWWQHTHSQLPGRDVVPSWNYRKIRTNVYNVKTTTGACEPQTCNCTPISNCGDDCINRLVLAECPASHKCQNQKIQRHEWSPGLEKFMTENKGWGVRTKLPIKSGEFILEYVGEVVSDQEFKERMATIYVNDTHHYCLHLDGGLVIDGHRMGGDGRFVNHSCQPNCEMQKWSVNGQFRMALFALRDIEAHEELTYDYNFSLFNPAEGQECKCGSEMCRGVIGGKSQRVRQLPLEVKEMKHQPGRVGRPRKNQAKRTTSNVKEKDIPLPQPVMPVVIPPQVKPMSHQQKCFILEHHCFLLRNLTKVKKVRDRSSSSVPVSRQQSMTPTNQGAAFINHLNALQKPRNIRTRRLAQAEENPELNKTVKLASVLRDIWNTVTKAKDENNESLSSFFINMPSKRKVPEFYQRTTNPIDLGTIEQNIATGVYLTPESFNSDMNRLFANYLRFYGRTNAVGVAAIKLKKIYAEAKQQSLPKFENVLGKKPPPNFISNKSRSKVDEEEDIIRCICGMPRDEGLMIQCERCMVWQHSECVKADVSAESYHCEQCVPREVEYEIPLDEFTEHGHRYYMTLLRGELQLRQGDTVYVLRDIPIPGTDRKHTYNTIGKIDYADLDIFRIERLWKDSKTGQRFAYGHHYLRPHETYHEPTRKFFPNEVMRVPLYEAVPVELVISHCWVMDLNTFCKGRPIGAPEEHIYICEYRVDKSARLFSKVSKSKFPICTKTFVFERFETRLKISRTYTPHDLDPAMIKPRGRKPQENEDTREPVIPPMSVHVPVIRTPSEQKARLNKILLNLLSKMPTKQPLDVSYLLEGGRRRKKPVDNNKN</sequence>
<keyword evidence="4" id="KW-0489">Methyltransferase</keyword>
<keyword evidence="10" id="KW-0156">Chromatin regulator</keyword>
<dbReference type="PROSITE" id="PS50868">
    <property type="entry name" value="POST_SET"/>
    <property type="match status" value="1"/>
</dbReference>
<evidence type="ECO:0000259" key="19">
    <source>
        <dbReference type="PROSITE" id="PS51215"/>
    </source>
</evidence>
<feature type="compositionally biased region" description="Polar residues" evidence="14">
    <location>
        <begin position="1"/>
        <end position="17"/>
    </location>
</feature>
<dbReference type="PROSITE" id="PS51038">
    <property type="entry name" value="BAH"/>
    <property type="match status" value="1"/>
</dbReference>
<feature type="domain" description="SET" evidence="16">
    <location>
        <begin position="1198"/>
        <end position="1314"/>
    </location>
</feature>
<feature type="region of interest" description="Disordered" evidence="14">
    <location>
        <begin position="1355"/>
        <end position="1381"/>
    </location>
</feature>
<keyword evidence="21" id="KW-1185">Reference proteome</keyword>
<dbReference type="CDD" id="cd05525">
    <property type="entry name" value="Bromo_ASH1"/>
    <property type="match status" value="1"/>
</dbReference>
<dbReference type="PROSITE" id="PS51215">
    <property type="entry name" value="AWS"/>
    <property type="match status" value="1"/>
</dbReference>
<reference evidence="20" key="1">
    <citation type="journal article" date="2023" name="G3 (Bethesda)">
        <title>Whole genome assemblies of Zophobas morio and Tenebrio molitor.</title>
        <authorList>
            <person name="Kaur S."/>
            <person name="Stinson S.A."/>
            <person name="diCenzo G.C."/>
        </authorList>
    </citation>
    <scope>NUCLEOTIDE SEQUENCE</scope>
    <source>
        <strain evidence="20">QUZm001</strain>
    </source>
</reference>
<dbReference type="SMART" id="SM00384">
    <property type="entry name" value="AT_hook"/>
    <property type="match status" value="3"/>
</dbReference>
<dbReference type="GO" id="GO:0032259">
    <property type="term" value="P:methylation"/>
    <property type="evidence" value="ECO:0007669"/>
    <property type="project" value="UniProtKB-KW"/>
</dbReference>
<protein>
    <recommendedName>
        <fullName evidence="22">Histone-lysine N-methyltransferase ash1</fullName>
    </recommendedName>
</protein>
<evidence type="ECO:0008006" key="22">
    <source>
        <dbReference type="Google" id="ProtNLM"/>
    </source>
</evidence>
<dbReference type="InterPro" id="IPR013083">
    <property type="entry name" value="Znf_RING/FYVE/PHD"/>
</dbReference>
<feature type="compositionally biased region" description="Polar residues" evidence="14">
    <location>
        <begin position="446"/>
        <end position="455"/>
    </location>
</feature>
<dbReference type="SMART" id="SM00297">
    <property type="entry name" value="BROMO"/>
    <property type="match status" value="1"/>
</dbReference>
<feature type="region of interest" description="Disordered" evidence="14">
    <location>
        <begin position="393"/>
        <end position="513"/>
    </location>
</feature>
<dbReference type="Pfam" id="PF00439">
    <property type="entry name" value="Bromodomain"/>
    <property type="match status" value="1"/>
</dbReference>
<feature type="region of interest" description="Disordered" evidence="14">
    <location>
        <begin position="312"/>
        <end position="360"/>
    </location>
</feature>
<dbReference type="CDD" id="cd04717">
    <property type="entry name" value="BAH_polybromo"/>
    <property type="match status" value="1"/>
</dbReference>
<dbReference type="InterPro" id="IPR043320">
    <property type="entry name" value="Bromo_ASH1L"/>
</dbReference>
<dbReference type="GO" id="GO:0005654">
    <property type="term" value="C:nucleoplasm"/>
    <property type="evidence" value="ECO:0007669"/>
    <property type="project" value="TreeGrafter"/>
</dbReference>
<proteinExistence type="predicted"/>
<dbReference type="CDD" id="cd19174">
    <property type="entry name" value="SET_ASH1L"/>
    <property type="match status" value="1"/>
</dbReference>
<evidence type="ECO:0000313" key="20">
    <source>
        <dbReference type="EMBL" id="KAJ3665929.1"/>
    </source>
</evidence>
<dbReference type="Gene3D" id="3.30.40.10">
    <property type="entry name" value="Zinc/RING finger domain, C3HC4 (zinc finger)"/>
    <property type="match status" value="1"/>
</dbReference>
<keyword evidence="8" id="KW-0863">Zinc-finger</keyword>
<feature type="region of interest" description="Disordered" evidence="14">
    <location>
        <begin position="551"/>
        <end position="587"/>
    </location>
</feature>
<dbReference type="InterPro" id="IPR019786">
    <property type="entry name" value="Zinc_finger_PHD-type_CS"/>
</dbReference>
<evidence type="ECO:0000256" key="4">
    <source>
        <dbReference type="ARBA" id="ARBA00022603"/>
    </source>
</evidence>
<evidence type="ECO:0000259" key="15">
    <source>
        <dbReference type="PROSITE" id="PS50014"/>
    </source>
</evidence>
<dbReference type="CDD" id="cd15548">
    <property type="entry name" value="PHD_ASH1L"/>
    <property type="match status" value="1"/>
</dbReference>
<organism evidence="20 21">
    <name type="scientific">Zophobas morio</name>
    <dbReference type="NCBI Taxonomy" id="2755281"/>
    <lineage>
        <taxon>Eukaryota</taxon>
        <taxon>Metazoa</taxon>
        <taxon>Ecdysozoa</taxon>
        <taxon>Arthropoda</taxon>
        <taxon>Hexapoda</taxon>
        <taxon>Insecta</taxon>
        <taxon>Pterygota</taxon>
        <taxon>Neoptera</taxon>
        <taxon>Endopterygota</taxon>
        <taxon>Coleoptera</taxon>
        <taxon>Polyphaga</taxon>
        <taxon>Cucujiformia</taxon>
        <taxon>Tenebrionidae</taxon>
        <taxon>Zophobas</taxon>
    </lineage>
</organism>
<dbReference type="Pfam" id="PF17907">
    <property type="entry name" value="AWS"/>
    <property type="match status" value="1"/>
</dbReference>
<dbReference type="PROSITE" id="PS01359">
    <property type="entry name" value="ZF_PHD_1"/>
    <property type="match status" value="1"/>
</dbReference>
<evidence type="ECO:0000256" key="14">
    <source>
        <dbReference type="SAM" id="MobiDB-lite"/>
    </source>
</evidence>
<evidence type="ECO:0000259" key="17">
    <source>
        <dbReference type="PROSITE" id="PS50868"/>
    </source>
</evidence>
<keyword evidence="6" id="KW-0949">S-adenosyl-L-methionine</keyword>
<feature type="compositionally biased region" description="Basic residues" evidence="14">
    <location>
        <begin position="246"/>
        <end position="255"/>
    </location>
</feature>
<evidence type="ECO:0000256" key="7">
    <source>
        <dbReference type="ARBA" id="ARBA00022723"/>
    </source>
</evidence>
<dbReference type="InterPro" id="IPR043151">
    <property type="entry name" value="BAH_sf"/>
</dbReference>
<evidence type="ECO:0000259" key="16">
    <source>
        <dbReference type="PROSITE" id="PS50280"/>
    </source>
</evidence>
<dbReference type="PROSITE" id="PS50014">
    <property type="entry name" value="BROMODOMAIN_2"/>
    <property type="match status" value="1"/>
</dbReference>
<feature type="compositionally biased region" description="Basic and acidic residues" evidence="14">
    <location>
        <begin position="143"/>
        <end position="173"/>
    </location>
</feature>
<dbReference type="GO" id="GO:0003682">
    <property type="term" value="F:chromatin binding"/>
    <property type="evidence" value="ECO:0007669"/>
    <property type="project" value="InterPro"/>
</dbReference>
<feature type="compositionally biased region" description="Low complexity" evidence="14">
    <location>
        <begin position="65"/>
        <end position="98"/>
    </location>
</feature>
<keyword evidence="9" id="KW-0862">Zinc</keyword>
<feature type="compositionally biased region" description="Basic and acidic residues" evidence="14">
    <location>
        <begin position="775"/>
        <end position="785"/>
    </location>
</feature>
<feature type="region of interest" description="Disordered" evidence="14">
    <location>
        <begin position="736"/>
        <end position="803"/>
    </location>
</feature>
<evidence type="ECO:0000256" key="12">
    <source>
        <dbReference type="ARBA" id="ARBA00023242"/>
    </source>
</evidence>
<evidence type="ECO:0000256" key="3">
    <source>
        <dbReference type="ARBA" id="ARBA00022454"/>
    </source>
</evidence>
<feature type="compositionally biased region" description="Polar residues" evidence="14">
    <location>
        <begin position="40"/>
        <end position="49"/>
    </location>
</feature>
<feature type="domain" description="AWS" evidence="19">
    <location>
        <begin position="1154"/>
        <end position="1195"/>
    </location>
</feature>
<evidence type="ECO:0000256" key="2">
    <source>
        <dbReference type="ARBA" id="ARBA00004286"/>
    </source>
</evidence>
<dbReference type="GO" id="GO:0042800">
    <property type="term" value="F:histone H3K4 methyltransferase activity"/>
    <property type="evidence" value="ECO:0007669"/>
    <property type="project" value="TreeGrafter"/>
</dbReference>
<evidence type="ECO:0000256" key="10">
    <source>
        <dbReference type="ARBA" id="ARBA00022853"/>
    </source>
</evidence>
<dbReference type="PROSITE" id="PS50280">
    <property type="entry name" value="SET"/>
    <property type="match status" value="1"/>
</dbReference>
<dbReference type="Pfam" id="PF00856">
    <property type="entry name" value="SET"/>
    <property type="match status" value="1"/>
</dbReference>
<dbReference type="SMART" id="SM00317">
    <property type="entry name" value="SET"/>
    <property type="match status" value="1"/>
</dbReference>
<feature type="compositionally biased region" description="Basic residues" evidence="14">
    <location>
        <begin position="565"/>
        <end position="574"/>
    </location>
</feature>
<evidence type="ECO:0000259" key="18">
    <source>
        <dbReference type="PROSITE" id="PS51038"/>
    </source>
</evidence>
<keyword evidence="5" id="KW-0808">Transferase</keyword>
<evidence type="ECO:0000256" key="6">
    <source>
        <dbReference type="ARBA" id="ARBA00022691"/>
    </source>
</evidence>
<dbReference type="Proteomes" id="UP001168821">
    <property type="component" value="Unassembled WGS sequence"/>
</dbReference>
<evidence type="ECO:0000256" key="5">
    <source>
        <dbReference type="ARBA" id="ARBA00022679"/>
    </source>
</evidence>
<dbReference type="PANTHER" id="PTHR46147:SF3">
    <property type="entry name" value="HISTONE-LYSINE N-METHYLTRANSFERASE ASH1"/>
    <property type="match status" value="1"/>
</dbReference>
<evidence type="ECO:0000256" key="8">
    <source>
        <dbReference type="ARBA" id="ARBA00022771"/>
    </source>
</evidence>
<evidence type="ECO:0000256" key="9">
    <source>
        <dbReference type="ARBA" id="ARBA00022833"/>
    </source>
</evidence>
<dbReference type="InterPro" id="IPR017956">
    <property type="entry name" value="AT_hook_DNA-bd_motif"/>
</dbReference>
<keyword evidence="7" id="KW-0479">Metal-binding</keyword>
<feature type="compositionally biased region" description="Basic and acidic residues" evidence="14">
    <location>
        <begin position="745"/>
        <end position="757"/>
    </location>
</feature>
<feature type="compositionally biased region" description="Polar residues" evidence="14">
    <location>
        <begin position="116"/>
        <end position="125"/>
    </location>
</feature>
<dbReference type="InterPro" id="IPR003616">
    <property type="entry name" value="Post-SET_dom"/>
</dbReference>
<dbReference type="Pfam" id="PF20826">
    <property type="entry name" value="PHD_5"/>
    <property type="match status" value="1"/>
</dbReference>
<feature type="compositionally biased region" description="Basic and acidic residues" evidence="14">
    <location>
        <begin position="219"/>
        <end position="234"/>
    </location>
</feature>
<dbReference type="Gene3D" id="2.30.30.490">
    <property type="match status" value="1"/>
</dbReference>
<feature type="region of interest" description="Disordered" evidence="14">
    <location>
        <begin position="1858"/>
        <end position="1880"/>
    </location>
</feature>
<dbReference type="InterPro" id="IPR001214">
    <property type="entry name" value="SET_dom"/>
</dbReference>
<name>A0AA38J3B8_9CUCU</name>
<keyword evidence="11 13" id="KW-0103">Bromodomain</keyword>
<dbReference type="InterPro" id="IPR011011">
    <property type="entry name" value="Znf_FYVE_PHD"/>
</dbReference>
<feature type="domain" description="Bromo" evidence="15">
    <location>
        <begin position="1500"/>
        <end position="1570"/>
    </location>
</feature>
<evidence type="ECO:0000256" key="13">
    <source>
        <dbReference type="PROSITE-ProRule" id="PRU00035"/>
    </source>
</evidence>